<evidence type="ECO:0000256" key="1">
    <source>
        <dbReference type="SAM" id="MobiDB-lite"/>
    </source>
</evidence>
<feature type="compositionally biased region" description="Low complexity" evidence="1">
    <location>
        <begin position="214"/>
        <end position="232"/>
    </location>
</feature>
<dbReference type="OrthoDB" id="532464at2759"/>
<dbReference type="Proteomes" id="UP000612055">
    <property type="component" value="Unassembled WGS sequence"/>
</dbReference>
<sequence>MAPKKKGTVKKKKGPTIPMTPFDYNPPTIYELGVKPSLFVRARICCTALNHLNFEWPAVPTELALGAIKEAVVKRHGGALPGLRLYKDVVHPENCLSELPDSATLKELGIEGVLMEEGATLPSVTFHYDFQAPRFDDPIVAVEPEPLESKHDVPLKLYRKLTSPQHAARGPGAPGAGPHGPKNGHSLGGGVGVGREHGTPASAGPGWRQHLHPPGKAAPATATAGEPPAAGG</sequence>
<dbReference type="AlphaFoldDB" id="A0A835Y644"/>
<dbReference type="EMBL" id="JAEHOE010000016">
    <property type="protein sequence ID" value="KAG2497042.1"/>
    <property type="molecule type" value="Genomic_DNA"/>
</dbReference>
<accession>A0A835Y644</accession>
<comment type="caution">
    <text evidence="2">The sequence shown here is derived from an EMBL/GenBank/DDBJ whole genome shotgun (WGS) entry which is preliminary data.</text>
</comment>
<reference evidence="2" key="1">
    <citation type="journal article" date="2020" name="bioRxiv">
        <title>Comparative genomics of Chlamydomonas.</title>
        <authorList>
            <person name="Craig R.J."/>
            <person name="Hasan A.R."/>
            <person name="Ness R.W."/>
            <person name="Keightley P.D."/>
        </authorList>
    </citation>
    <scope>NUCLEOTIDE SEQUENCE</scope>
    <source>
        <strain evidence="2">CCAP 11/70</strain>
    </source>
</reference>
<evidence type="ECO:0000313" key="2">
    <source>
        <dbReference type="EMBL" id="KAG2497042.1"/>
    </source>
</evidence>
<proteinExistence type="predicted"/>
<gene>
    <name evidence="2" type="ORF">HYH03_005044</name>
</gene>
<organism evidence="2 3">
    <name type="scientific">Edaphochlamys debaryana</name>
    <dbReference type="NCBI Taxonomy" id="47281"/>
    <lineage>
        <taxon>Eukaryota</taxon>
        <taxon>Viridiplantae</taxon>
        <taxon>Chlorophyta</taxon>
        <taxon>core chlorophytes</taxon>
        <taxon>Chlorophyceae</taxon>
        <taxon>CS clade</taxon>
        <taxon>Chlamydomonadales</taxon>
        <taxon>Chlamydomonadales incertae sedis</taxon>
        <taxon>Edaphochlamys</taxon>
    </lineage>
</organism>
<name>A0A835Y644_9CHLO</name>
<keyword evidence="3" id="KW-1185">Reference proteome</keyword>
<protein>
    <submittedName>
        <fullName evidence="2">Uncharacterized protein</fullName>
    </submittedName>
</protein>
<feature type="region of interest" description="Disordered" evidence="1">
    <location>
        <begin position="163"/>
        <end position="232"/>
    </location>
</feature>
<evidence type="ECO:0000313" key="3">
    <source>
        <dbReference type="Proteomes" id="UP000612055"/>
    </source>
</evidence>